<keyword evidence="1" id="KW-0812">Transmembrane</keyword>
<feature type="transmembrane region" description="Helical" evidence="1">
    <location>
        <begin position="63"/>
        <end position="86"/>
    </location>
</feature>
<proteinExistence type="predicted"/>
<feature type="transmembrane region" description="Helical" evidence="1">
    <location>
        <begin position="189"/>
        <end position="209"/>
    </location>
</feature>
<sequence>MFIGHFGLGMVTKKIAPKISLGTLFMAVQFSDLIWPTLLLLGVEKVVLHPELGGTRTITFTSYPFTHSLVGALVLAVLFGTVYYVVKKNFRNALILGAAVLSHWFLDFIVHFHDLPLFPASSVKVGLALWATIGGTLFVELILFISGIVLYLRSTTPLNAKARIIFWINILLLVSVQISNFWGPPPASVNALAWSAQFQWLFVILAYWADNNTQSATTGKSIERF</sequence>
<name>A0A2P8HPZ6_CHINA</name>
<keyword evidence="3" id="KW-1185">Reference proteome</keyword>
<dbReference type="EMBL" id="PYAW01000002">
    <property type="protein sequence ID" value="PSL48291.1"/>
    <property type="molecule type" value="Genomic_DNA"/>
</dbReference>
<keyword evidence="1" id="KW-0472">Membrane</keyword>
<protein>
    <submittedName>
        <fullName evidence="2">Uncharacterized protein</fullName>
    </submittedName>
</protein>
<dbReference type="AlphaFoldDB" id="A0A2P8HPZ6"/>
<feature type="transmembrane region" description="Helical" evidence="1">
    <location>
        <begin position="127"/>
        <end position="152"/>
    </location>
</feature>
<accession>A0A2P8HPZ6</accession>
<comment type="caution">
    <text evidence="2">The sequence shown here is derived from an EMBL/GenBank/DDBJ whole genome shotgun (WGS) entry which is preliminary data.</text>
</comment>
<feature type="transmembrane region" description="Helical" evidence="1">
    <location>
        <begin position="21"/>
        <end position="43"/>
    </location>
</feature>
<feature type="transmembrane region" description="Helical" evidence="1">
    <location>
        <begin position="93"/>
        <end position="112"/>
    </location>
</feature>
<keyword evidence="1" id="KW-1133">Transmembrane helix</keyword>
<gene>
    <name evidence="2" type="ORF">CLV51_1021158</name>
</gene>
<dbReference type="Proteomes" id="UP000240971">
    <property type="component" value="Unassembled WGS sequence"/>
</dbReference>
<organism evidence="2 3">
    <name type="scientific">Chitinophaga niastensis</name>
    <dbReference type="NCBI Taxonomy" id="536980"/>
    <lineage>
        <taxon>Bacteria</taxon>
        <taxon>Pseudomonadati</taxon>
        <taxon>Bacteroidota</taxon>
        <taxon>Chitinophagia</taxon>
        <taxon>Chitinophagales</taxon>
        <taxon>Chitinophagaceae</taxon>
        <taxon>Chitinophaga</taxon>
    </lineage>
</organism>
<feature type="transmembrane region" description="Helical" evidence="1">
    <location>
        <begin position="164"/>
        <end position="183"/>
    </location>
</feature>
<dbReference type="OrthoDB" id="327431at2"/>
<evidence type="ECO:0000256" key="1">
    <source>
        <dbReference type="SAM" id="Phobius"/>
    </source>
</evidence>
<evidence type="ECO:0000313" key="2">
    <source>
        <dbReference type="EMBL" id="PSL48291.1"/>
    </source>
</evidence>
<dbReference type="RefSeq" id="WP_106528682.1">
    <property type="nucleotide sequence ID" value="NZ_PYAW01000002.1"/>
</dbReference>
<reference evidence="2 3" key="1">
    <citation type="submission" date="2018-03" db="EMBL/GenBank/DDBJ databases">
        <title>Genomic Encyclopedia of Archaeal and Bacterial Type Strains, Phase II (KMG-II): from individual species to whole genera.</title>
        <authorList>
            <person name="Goeker M."/>
        </authorList>
    </citation>
    <scope>NUCLEOTIDE SEQUENCE [LARGE SCALE GENOMIC DNA]</scope>
    <source>
        <strain evidence="2 3">DSM 24859</strain>
    </source>
</reference>
<evidence type="ECO:0000313" key="3">
    <source>
        <dbReference type="Proteomes" id="UP000240971"/>
    </source>
</evidence>